<dbReference type="EMBL" id="CAFBIY010000069">
    <property type="protein sequence ID" value="CAB4851032.1"/>
    <property type="molecule type" value="Genomic_DNA"/>
</dbReference>
<evidence type="ECO:0000256" key="1">
    <source>
        <dbReference type="ARBA" id="ARBA00022679"/>
    </source>
</evidence>
<dbReference type="AlphaFoldDB" id="A0A6J6Y347"/>
<name>A0A6J6Y347_9ZZZZ</name>
<gene>
    <name evidence="3" type="ORF">UFOPK2656_01785</name>
    <name evidence="4" type="ORF">UFOPK3099_00170</name>
    <name evidence="5" type="ORF">UFOPK3267_01376</name>
    <name evidence="6" type="ORF">UFOPK3651_02040</name>
    <name evidence="7" type="ORF">UFOPK3931_00078</name>
    <name evidence="2" type="ORF">UFOPK4189_01873</name>
</gene>
<dbReference type="PANTHER" id="PTHR48207">
    <property type="entry name" value="SUCCINATE--HYDROXYMETHYLGLUTARATE COA-TRANSFERASE"/>
    <property type="match status" value="1"/>
</dbReference>
<evidence type="ECO:0000313" key="4">
    <source>
        <dbReference type="EMBL" id="CAB4801918.1"/>
    </source>
</evidence>
<accession>A0A6J6Y347</accession>
<dbReference type="InterPro" id="IPR023606">
    <property type="entry name" value="CoA-Trfase_III_dom_1_sf"/>
</dbReference>
<evidence type="ECO:0000313" key="3">
    <source>
        <dbReference type="EMBL" id="CAB4726161.1"/>
    </source>
</evidence>
<dbReference type="Gene3D" id="3.30.1540.10">
    <property type="entry name" value="formyl-coa transferase, domain 3"/>
    <property type="match status" value="1"/>
</dbReference>
<evidence type="ECO:0000313" key="5">
    <source>
        <dbReference type="EMBL" id="CAB4851032.1"/>
    </source>
</evidence>
<proteinExistence type="predicted"/>
<evidence type="ECO:0000313" key="7">
    <source>
        <dbReference type="EMBL" id="CAB4970616.1"/>
    </source>
</evidence>
<dbReference type="PANTHER" id="PTHR48207:SF3">
    <property type="entry name" value="SUCCINATE--HYDROXYMETHYLGLUTARATE COA-TRANSFERASE"/>
    <property type="match status" value="1"/>
</dbReference>
<dbReference type="InterPro" id="IPR050483">
    <property type="entry name" value="CoA-transferase_III_domain"/>
</dbReference>
<sequence>MIKLLEGVRVVECAVLFNGDQTSRLLGDLGATVIKVEAPGVGDYLRDFLGQITPHHSPAHMYVNRNKRSMTLNLRSDEGKAIFFDLIRTADIFIDGFAGDACTRLGIGYEQQRAVKPDIVYAQCSGFGATGPYAEIPTHGQMMGALGGGVSLGMGDDGLAKELGGMSDGTTVAATNTALTAVAALIQRDRTGEGAYIDGAGSDAVLATQWFHATYEWNAARLTDRRGMPQNGPSAKYHFYETSDNKFMLFCAIESKFWGNFCRAVGRDDLLSSNDESAPVDFGSGVGGDSLAHVLQEIFHTRTQAQWTALALEADIALGPANQVADLRDDPHLKSRGIIHESVHPHAGPFTSVGWAAPVKGQPFAIEHPAPLLGEHTDEVLAELGLNQEQIARLHSAGIV</sequence>
<organism evidence="4">
    <name type="scientific">freshwater metagenome</name>
    <dbReference type="NCBI Taxonomy" id="449393"/>
    <lineage>
        <taxon>unclassified sequences</taxon>
        <taxon>metagenomes</taxon>
        <taxon>ecological metagenomes</taxon>
    </lineage>
</organism>
<dbReference type="SUPFAM" id="SSF89796">
    <property type="entry name" value="CoA-transferase family III (CaiB/BaiF)"/>
    <property type="match status" value="1"/>
</dbReference>
<dbReference type="Pfam" id="PF02515">
    <property type="entry name" value="CoA_transf_3"/>
    <property type="match status" value="1"/>
</dbReference>
<dbReference type="EMBL" id="CAFBOL010000001">
    <property type="protein sequence ID" value="CAB4970616.1"/>
    <property type="molecule type" value="Genomic_DNA"/>
</dbReference>
<protein>
    <submittedName>
        <fullName evidence="4">Unannotated protein</fullName>
    </submittedName>
</protein>
<dbReference type="InterPro" id="IPR044855">
    <property type="entry name" value="CoA-Trfase_III_dom3_sf"/>
</dbReference>
<dbReference type="EMBL" id="CAFBMT010000011">
    <property type="protein sequence ID" value="CAB4939315.1"/>
    <property type="molecule type" value="Genomic_DNA"/>
</dbReference>
<evidence type="ECO:0000313" key="2">
    <source>
        <dbReference type="EMBL" id="CAB4364106.1"/>
    </source>
</evidence>
<reference evidence="4" key="1">
    <citation type="submission" date="2020-05" db="EMBL/GenBank/DDBJ databases">
        <authorList>
            <person name="Chiriac C."/>
            <person name="Salcher M."/>
            <person name="Ghai R."/>
            <person name="Kavagutti S V."/>
        </authorList>
    </citation>
    <scope>NUCLEOTIDE SEQUENCE</scope>
</reference>
<keyword evidence="1" id="KW-0808">Transferase</keyword>
<dbReference type="InterPro" id="IPR003673">
    <property type="entry name" value="CoA-Trfase_fam_III"/>
</dbReference>
<evidence type="ECO:0000313" key="6">
    <source>
        <dbReference type="EMBL" id="CAB4939315.1"/>
    </source>
</evidence>
<dbReference type="EMBL" id="CAEZYF010000010">
    <property type="protein sequence ID" value="CAB4726161.1"/>
    <property type="molecule type" value="Genomic_DNA"/>
</dbReference>
<dbReference type="GO" id="GO:0008410">
    <property type="term" value="F:CoA-transferase activity"/>
    <property type="evidence" value="ECO:0007669"/>
    <property type="project" value="TreeGrafter"/>
</dbReference>
<dbReference type="EMBL" id="CAESGF010000010">
    <property type="protein sequence ID" value="CAB4364106.1"/>
    <property type="molecule type" value="Genomic_DNA"/>
</dbReference>
<dbReference type="Gene3D" id="3.40.50.10540">
    <property type="entry name" value="Crotonobetainyl-coa:carnitine coa-transferase, domain 1"/>
    <property type="match status" value="1"/>
</dbReference>
<dbReference type="EMBL" id="CAFAAV010000007">
    <property type="protein sequence ID" value="CAB4801918.1"/>
    <property type="molecule type" value="Genomic_DNA"/>
</dbReference>